<protein>
    <submittedName>
        <fullName evidence="2">Uncharacterized protein</fullName>
    </submittedName>
</protein>
<gene>
    <name evidence="2" type="ORF">HII17_08925</name>
</gene>
<evidence type="ECO:0000256" key="1">
    <source>
        <dbReference type="SAM" id="Phobius"/>
    </source>
</evidence>
<proteinExistence type="predicted"/>
<dbReference type="Proteomes" id="UP000568664">
    <property type="component" value="Unassembled WGS sequence"/>
</dbReference>
<accession>A0A7Y0Q6R6</accession>
<keyword evidence="3" id="KW-1185">Reference proteome</keyword>
<dbReference type="EMBL" id="JABBXH010000003">
    <property type="protein sequence ID" value="NMP31683.1"/>
    <property type="molecule type" value="Genomic_DNA"/>
</dbReference>
<feature type="transmembrane region" description="Helical" evidence="1">
    <location>
        <begin position="117"/>
        <end position="136"/>
    </location>
</feature>
<sequence length="137" mass="15958">MKTSALNAEWCLLQNQYDSYEKHSLYIKLVSTLILAMAIFAEQNNILIGVVLMTLWLQDGIWKTFQSRIETRLLYLESEMLKSESDIAFQFNTAYQRSAFTGTTLIMEYIRQAIRPTVAFPYIVLIGMNFFTHILLK</sequence>
<organism evidence="2 3">
    <name type="scientific">Thalassotalea algicola</name>
    <dbReference type="NCBI Taxonomy" id="2716224"/>
    <lineage>
        <taxon>Bacteria</taxon>
        <taxon>Pseudomonadati</taxon>
        <taxon>Pseudomonadota</taxon>
        <taxon>Gammaproteobacteria</taxon>
        <taxon>Alteromonadales</taxon>
        <taxon>Colwelliaceae</taxon>
        <taxon>Thalassotalea</taxon>
    </lineage>
</organism>
<reference evidence="2 3" key="1">
    <citation type="submission" date="2020-04" db="EMBL/GenBank/DDBJ databases">
        <title>Thalassotalea sp. M1531, isolated from the surface of marine red alga.</title>
        <authorList>
            <person name="Pang L."/>
            <person name="Lu D.-C."/>
        </authorList>
    </citation>
    <scope>NUCLEOTIDE SEQUENCE [LARGE SCALE GENOMIC DNA]</scope>
    <source>
        <strain evidence="2 3">M1531</strain>
    </source>
</reference>
<comment type="caution">
    <text evidence="2">The sequence shown here is derived from an EMBL/GenBank/DDBJ whole genome shotgun (WGS) entry which is preliminary data.</text>
</comment>
<keyword evidence="1" id="KW-0812">Transmembrane</keyword>
<evidence type="ECO:0000313" key="3">
    <source>
        <dbReference type="Proteomes" id="UP000568664"/>
    </source>
</evidence>
<keyword evidence="1" id="KW-1133">Transmembrane helix</keyword>
<name>A0A7Y0Q6R6_9GAMM</name>
<evidence type="ECO:0000313" key="2">
    <source>
        <dbReference type="EMBL" id="NMP31683.1"/>
    </source>
</evidence>
<dbReference type="AlphaFoldDB" id="A0A7Y0Q6R6"/>
<dbReference type="RefSeq" id="WP_169075031.1">
    <property type="nucleotide sequence ID" value="NZ_JABBXH010000003.1"/>
</dbReference>
<keyword evidence="1" id="KW-0472">Membrane</keyword>